<dbReference type="AlphaFoldDB" id="A0A2L0F0W6"/>
<dbReference type="Proteomes" id="UP000238348">
    <property type="component" value="Chromosome"/>
</dbReference>
<accession>A0A2L0F0W6</accession>
<sequence>MRTTRSIRGSDHAPVQRITHVAYGDDTQDQSLPDGCWDLVFMKRRGRLQVLHTGLITHPVTLGCETGDEYLSIAFRPGVFMPGVPAMGMLDQGVLRPLANPRSFLLGPRAFEVPDFENADDLVARLIGAGLLVAAPVVLHRALDRAGARRAFPGDGDAHGAGRRSAGVLRFAVLGPACPRDLRAHRDAGAPAELDTV</sequence>
<evidence type="ECO:0000313" key="2">
    <source>
        <dbReference type="Proteomes" id="UP000238348"/>
    </source>
</evidence>
<evidence type="ECO:0008006" key="3">
    <source>
        <dbReference type="Google" id="ProtNLM"/>
    </source>
</evidence>
<dbReference type="OrthoDB" id="112032at2"/>
<dbReference type="EMBL" id="CP012673">
    <property type="protein sequence ID" value="AUX45222.1"/>
    <property type="molecule type" value="Genomic_DNA"/>
</dbReference>
<reference evidence="1 2" key="1">
    <citation type="submission" date="2015-09" db="EMBL/GenBank/DDBJ databases">
        <title>Sorangium comparison.</title>
        <authorList>
            <person name="Zaburannyi N."/>
            <person name="Bunk B."/>
            <person name="Overmann J."/>
            <person name="Mueller R."/>
        </authorList>
    </citation>
    <scope>NUCLEOTIDE SEQUENCE [LARGE SCALE GENOMIC DNA]</scope>
    <source>
        <strain evidence="1 2">So ce26</strain>
    </source>
</reference>
<proteinExistence type="predicted"/>
<protein>
    <recommendedName>
        <fullName evidence="3">AraC family transcriptional regulator</fullName>
    </recommendedName>
</protein>
<evidence type="ECO:0000313" key="1">
    <source>
        <dbReference type="EMBL" id="AUX45222.1"/>
    </source>
</evidence>
<organism evidence="1 2">
    <name type="scientific">Sorangium cellulosum</name>
    <name type="common">Polyangium cellulosum</name>
    <dbReference type="NCBI Taxonomy" id="56"/>
    <lineage>
        <taxon>Bacteria</taxon>
        <taxon>Pseudomonadati</taxon>
        <taxon>Myxococcota</taxon>
        <taxon>Polyangia</taxon>
        <taxon>Polyangiales</taxon>
        <taxon>Polyangiaceae</taxon>
        <taxon>Sorangium</taxon>
    </lineage>
</organism>
<dbReference type="RefSeq" id="WP_159397548.1">
    <property type="nucleotide sequence ID" value="NZ_CP012673.1"/>
</dbReference>
<gene>
    <name evidence="1" type="ORF">SOCE26_067030</name>
</gene>
<name>A0A2L0F0W6_SORCE</name>